<reference evidence="2" key="1">
    <citation type="submission" date="2020-07" db="EMBL/GenBank/DDBJ databases">
        <authorList>
            <person name="Lin J."/>
        </authorList>
    </citation>
    <scope>NUCLEOTIDE SEQUENCE</scope>
</reference>
<name>A0A6V7P0Q4_ANACO</name>
<sequence>MHKIIRKLSYMLRNNISPPLECFPVDHQHHLAFVDPPSYNNMWWYKILASIYRASTRAVRALAADGEDGARQGRRPRRRPGSRNPFGDVDRGRDPRPSGLGGHVLGLSSGRL</sequence>
<dbReference type="EMBL" id="LR862143">
    <property type="protein sequence ID" value="CAD1824124.1"/>
    <property type="molecule type" value="Genomic_DNA"/>
</dbReference>
<evidence type="ECO:0000313" key="2">
    <source>
        <dbReference type="EMBL" id="CAD1824124.1"/>
    </source>
</evidence>
<feature type="region of interest" description="Disordered" evidence="1">
    <location>
        <begin position="63"/>
        <end position="112"/>
    </location>
</feature>
<accession>A0A6V7P0Q4</accession>
<protein>
    <submittedName>
        <fullName evidence="2">Uncharacterized protein</fullName>
    </submittedName>
</protein>
<evidence type="ECO:0000256" key="1">
    <source>
        <dbReference type="SAM" id="MobiDB-lite"/>
    </source>
</evidence>
<dbReference type="AlphaFoldDB" id="A0A6V7P0Q4"/>
<gene>
    <name evidence="2" type="ORF">CB5_LOCUS7335</name>
</gene>
<proteinExistence type="predicted"/>
<feature type="compositionally biased region" description="Basic residues" evidence="1">
    <location>
        <begin position="72"/>
        <end position="81"/>
    </location>
</feature>
<organism evidence="2">
    <name type="scientific">Ananas comosus var. bracteatus</name>
    <name type="common">red pineapple</name>
    <dbReference type="NCBI Taxonomy" id="296719"/>
    <lineage>
        <taxon>Eukaryota</taxon>
        <taxon>Viridiplantae</taxon>
        <taxon>Streptophyta</taxon>
        <taxon>Embryophyta</taxon>
        <taxon>Tracheophyta</taxon>
        <taxon>Spermatophyta</taxon>
        <taxon>Magnoliopsida</taxon>
        <taxon>Liliopsida</taxon>
        <taxon>Poales</taxon>
        <taxon>Bromeliaceae</taxon>
        <taxon>Bromelioideae</taxon>
        <taxon>Ananas</taxon>
    </lineage>
</organism>